<dbReference type="Proteomes" id="UP000324705">
    <property type="component" value="Chromosome 5A"/>
</dbReference>
<name>A0A9R0WIJ4_TRITD</name>
<evidence type="ECO:0000313" key="2">
    <source>
        <dbReference type="EMBL" id="VAI12972.1"/>
    </source>
</evidence>
<accession>A0A9R0WIJ4</accession>
<evidence type="ECO:0008006" key="4">
    <source>
        <dbReference type="Google" id="ProtNLM"/>
    </source>
</evidence>
<sequence length="133" mass="14485">MAMAAPKLMVPGLCLLLLIMPLLLLPGKPCLKEIHPSEEHGTSSVFLFLSRCYAVLFSSCKEEKKGNLMMLCCPSPAGSQGATCKELSKTYDSPNCETGRCVEHCQVEGYGSGVCQGSYFDPYKILCFCNKNC</sequence>
<dbReference type="EMBL" id="LT934119">
    <property type="protein sequence ID" value="VAI12972.1"/>
    <property type="molecule type" value="Genomic_DNA"/>
</dbReference>
<proteinExistence type="predicted"/>
<keyword evidence="1" id="KW-0732">Signal</keyword>
<dbReference type="Gramene" id="TRITD5Av1G019900.2">
    <property type="protein sequence ID" value="TRITD5Av1G019900.2"/>
    <property type="gene ID" value="TRITD5Av1G019900"/>
</dbReference>
<reference evidence="2 3" key="1">
    <citation type="submission" date="2017-09" db="EMBL/GenBank/DDBJ databases">
        <authorList>
            <consortium name="International Durum Wheat Genome Sequencing Consortium (IDWGSC)"/>
            <person name="Milanesi L."/>
        </authorList>
    </citation>
    <scope>NUCLEOTIDE SEQUENCE [LARGE SCALE GENOMIC DNA]</scope>
    <source>
        <strain evidence="3">cv. Svevo</strain>
    </source>
</reference>
<protein>
    <recommendedName>
        <fullName evidence="4">Defensin-like protein</fullName>
    </recommendedName>
</protein>
<dbReference type="Gene3D" id="3.30.30.10">
    <property type="entry name" value="Knottin, scorpion toxin-like"/>
    <property type="match status" value="1"/>
</dbReference>
<feature type="signal peptide" evidence="1">
    <location>
        <begin position="1"/>
        <end position="24"/>
    </location>
</feature>
<dbReference type="InterPro" id="IPR036574">
    <property type="entry name" value="Scorpion_toxin-like_sf"/>
</dbReference>
<keyword evidence="3" id="KW-1185">Reference proteome</keyword>
<feature type="chain" id="PRO_5040364512" description="Defensin-like protein" evidence="1">
    <location>
        <begin position="25"/>
        <end position="133"/>
    </location>
</feature>
<dbReference type="AlphaFoldDB" id="A0A9R0WIJ4"/>
<gene>
    <name evidence="2" type="ORF">TRITD_5Av1G019900</name>
</gene>
<organism evidence="2 3">
    <name type="scientific">Triticum turgidum subsp. durum</name>
    <name type="common">Durum wheat</name>
    <name type="synonym">Triticum durum</name>
    <dbReference type="NCBI Taxonomy" id="4567"/>
    <lineage>
        <taxon>Eukaryota</taxon>
        <taxon>Viridiplantae</taxon>
        <taxon>Streptophyta</taxon>
        <taxon>Embryophyta</taxon>
        <taxon>Tracheophyta</taxon>
        <taxon>Spermatophyta</taxon>
        <taxon>Magnoliopsida</taxon>
        <taxon>Liliopsida</taxon>
        <taxon>Poales</taxon>
        <taxon>Poaceae</taxon>
        <taxon>BOP clade</taxon>
        <taxon>Pooideae</taxon>
        <taxon>Triticodae</taxon>
        <taxon>Triticeae</taxon>
        <taxon>Triticinae</taxon>
        <taxon>Triticum</taxon>
    </lineage>
</organism>
<evidence type="ECO:0000313" key="3">
    <source>
        <dbReference type="Proteomes" id="UP000324705"/>
    </source>
</evidence>
<evidence type="ECO:0000256" key="1">
    <source>
        <dbReference type="SAM" id="SignalP"/>
    </source>
</evidence>